<dbReference type="Gene3D" id="2.40.128.20">
    <property type="match status" value="1"/>
</dbReference>
<dbReference type="SUPFAM" id="SSF50814">
    <property type="entry name" value="Lipocalins"/>
    <property type="match status" value="1"/>
</dbReference>
<keyword evidence="2" id="KW-1185">Reference proteome</keyword>
<organism evidence="1 2">
    <name type="scientific">Emticicia aquatilis</name>
    <dbReference type="NCBI Taxonomy" id="1537369"/>
    <lineage>
        <taxon>Bacteria</taxon>
        <taxon>Pseudomonadati</taxon>
        <taxon>Bacteroidota</taxon>
        <taxon>Cytophagia</taxon>
        <taxon>Cytophagales</taxon>
        <taxon>Leadbetterellaceae</taxon>
        <taxon>Emticicia</taxon>
    </lineage>
</organism>
<protein>
    <submittedName>
        <fullName evidence="1">Uncharacterized protein</fullName>
    </submittedName>
</protein>
<dbReference type="InterPro" id="IPR012674">
    <property type="entry name" value="Calycin"/>
</dbReference>
<name>A0A916YT64_9BACT</name>
<gene>
    <name evidence="1" type="ORF">GCM10011514_23520</name>
</gene>
<evidence type="ECO:0000313" key="2">
    <source>
        <dbReference type="Proteomes" id="UP000609064"/>
    </source>
</evidence>
<reference evidence="1" key="1">
    <citation type="journal article" date="2014" name="Int. J. Syst. Evol. Microbiol.">
        <title>Complete genome sequence of Corynebacterium casei LMG S-19264T (=DSM 44701T), isolated from a smear-ripened cheese.</title>
        <authorList>
            <consortium name="US DOE Joint Genome Institute (JGI-PGF)"/>
            <person name="Walter F."/>
            <person name="Albersmeier A."/>
            <person name="Kalinowski J."/>
            <person name="Ruckert C."/>
        </authorList>
    </citation>
    <scope>NUCLEOTIDE SEQUENCE</scope>
    <source>
        <strain evidence="1">CGMCC 1.15958</strain>
    </source>
</reference>
<accession>A0A916YT64</accession>
<dbReference type="Proteomes" id="UP000609064">
    <property type="component" value="Unassembled WGS sequence"/>
</dbReference>
<evidence type="ECO:0000313" key="1">
    <source>
        <dbReference type="EMBL" id="GGD58827.1"/>
    </source>
</evidence>
<comment type="caution">
    <text evidence="1">The sequence shown here is derived from an EMBL/GenBank/DDBJ whole genome shotgun (WGS) entry which is preliminary data.</text>
</comment>
<dbReference type="RefSeq" id="WP_188766280.1">
    <property type="nucleotide sequence ID" value="NZ_BMKK01000004.1"/>
</dbReference>
<sequence>MANEKINLQALEGKWHIILSNFPMWLKGDKTNPTFNYKVAERDGVMGLADEVKYTQNGRTKSINGFDKPLNTENTSFEWRGNGLLSLLSSKWQVLYLDTTENWAIIYFEKTLFTPKGYDVICREKQPNGLIMRKIEEKMSELRINEKLKKIVR</sequence>
<proteinExistence type="predicted"/>
<reference evidence="1" key="2">
    <citation type="submission" date="2020-09" db="EMBL/GenBank/DDBJ databases">
        <authorList>
            <person name="Sun Q."/>
            <person name="Zhou Y."/>
        </authorList>
    </citation>
    <scope>NUCLEOTIDE SEQUENCE</scope>
    <source>
        <strain evidence="1">CGMCC 1.15958</strain>
    </source>
</reference>
<dbReference type="EMBL" id="BMKK01000004">
    <property type="protein sequence ID" value="GGD58827.1"/>
    <property type="molecule type" value="Genomic_DNA"/>
</dbReference>
<dbReference type="AlphaFoldDB" id="A0A916YT64"/>